<sequence length="40" mass="4280">MIRDIKATIERSSDTLLADTIGAAALVVMFVIGLHLPLLT</sequence>
<dbReference type="Proteomes" id="UP000051887">
    <property type="component" value="Unassembled WGS sequence"/>
</dbReference>
<dbReference type="AlphaFoldDB" id="A0A0N7LXP4"/>
<keyword evidence="1" id="KW-0812">Transmembrane</keyword>
<organism evidence="3 5">
    <name type="scientific">Thalassovita autumnalis</name>
    <dbReference type="NCBI Taxonomy" id="2072972"/>
    <lineage>
        <taxon>Bacteria</taxon>
        <taxon>Pseudomonadati</taxon>
        <taxon>Pseudomonadota</taxon>
        <taxon>Alphaproteobacteria</taxon>
        <taxon>Rhodobacterales</taxon>
        <taxon>Roseobacteraceae</taxon>
        <taxon>Thalassovita</taxon>
    </lineage>
</organism>
<proteinExistence type="predicted"/>
<evidence type="ECO:0000313" key="3">
    <source>
        <dbReference type="EMBL" id="CUH72471.1"/>
    </source>
</evidence>
<dbReference type="RefSeq" id="WP_278044373.1">
    <property type="nucleotide sequence ID" value="NZ_CYSB01000025.1"/>
</dbReference>
<dbReference type="EMBL" id="CYSB01000025">
    <property type="protein sequence ID" value="CUH66105.1"/>
    <property type="molecule type" value="Genomic_DNA"/>
</dbReference>
<keyword evidence="4" id="KW-1185">Reference proteome</keyword>
<feature type="transmembrane region" description="Helical" evidence="1">
    <location>
        <begin position="21"/>
        <end position="39"/>
    </location>
</feature>
<evidence type="ECO:0000313" key="5">
    <source>
        <dbReference type="Proteomes" id="UP000051887"/>
    </source>
</evidence>
<name>A0A0N7LXP4_9RHOB</name>
<dbReference type="Proteomes" id="UP000051086">
    <property type="component" value="Unassembled WGS sequence"/>
</dbReference>
<accession>A0A0N7LXP4</accession>
<reference evidence="3 5" key="1">
    <citation type="submission" date="2015-09" db="EMBL/GenBank/DDBJ databases">
        <authorList>
            <consortium name="Swine Surveillance"/>
        </authorList>
    </citation>
    <scope>NUCLEOTIDE SEQUENCE [LARGE SCALE GENOMIC DNA]</scope>
    <source>
        <strain evidence="3 5">5120</strain>
    </source>
</reference>
<dbReference type="EMBL" id="CYSC01000032">
    <property type="protein sequence ID" value="CUH72471.1"/>
    <property type="molecule type" value="Genomic_DNA"/>
</dbReference>
<evidence type="ECO:0000313" key="4">
    <source>
        <dbReference type="Proteomes" id="UP000051086"/>
    </source>
</evidence>
<evidence type="ECO:0000313" key="2">
    <source>
        <dbReference type="EMBL" id="CUH66105.1"/>
    </source>
</evidence>
<evidence type="ECO:0000256" key="1">
    <source>
        <dbReference type="SAM" id="Phobius"/>
    </source>
</evidence>
<keyword evidence="1" id="KW-1133">Transmembrane helix</keyword>
<gene>
    <name evidence="2" type="ORF">TL5118_01608</name>
    <name evidence="3" type="ORF">TL5120_02272</name>
</gene>
<keyword evidence="1" id="KW-0472">Membrane</keyword>
<reference evidence="2 4" key="2">
    <citation type="submission" date="2015-09" db="EMBL/GenBank/DDBJ databases">
        <authorList>
            <person name="Rodrigo-Torres L."/>
            <person name="Arahal D.R."/>
        </authorList>
    </citation>
    <scope>NUCLEOTIDE SEQUENCE [LARGE SCALE GENOMIC DNA]</scope>
    <source>
        <strain evidence="2 4">CECT 5118</strain>
    </source>
</reference>
<protein>
    <submittedName>
        <fullName evidence="3">Uncharacterized protein</fullName>
    </submittedName>
</protein>